<dbReference type="EMBL" id="RBKS01000001">
    <property type="protein sequence ID" value="RKR75893.1"/>
    <property type="molecule type" value="Genomic_DNA"/>
</dbReference>
<gene>
    <name evidence="3" type="ORF">C8E83_3057</name>
</gene>
<dbReference type="Gene3D" id="1.10.260.40">
    <property type="entry name" value="lambda repressor-like DNA-binding domains"/>
    <property type="match status" value="1"/>
</dbReference>
<dbReference type="PROSITE" id="PS50943">
    <property type="entry name" value="HTH_CROC1"/>
    <property type="match status" value="1"/>
</dbReference>
<protein>
    <submittedName>
        <fullName evidence="3">Helix-turn-helix protein</fullName>
    </submittedName>
</protein>
<accession>A0A495IIS7</accession>
<dbReference type="SMART" id="SM00530">
    <property type="entry name" value="HTH_XRE"/>
    <property type="match status" value="1"/>
</dbReference>
<feature type="domain" description="HTH cro/C1-type" evidence="2">
    <location>
        <begin position="70"/>
        <end position="115"/>
    </location>
</feature>
<dbReference type="CDD" id="cd00093">
    <property type="entry name" value="HTH_XRE"/>
    <property type="match status" value="1"/>
</dbReference>
<name>A0A495IIS7_9MICO</name>
<reference evidence="3 4" key="1">
    <citation type="submission" date="2018-10" db="EMBL/GenBank/DDBJ databases">
        <title>Sequencing the genomes of 1000 actinobacteria strains.</title>
        <authorList>
            <person name="Klenk H.-P."/>
        </authorList>
    </citation>
    <scope>NUCLEOTIDE SEQUENCE [LARGE SCALE GENOMIC DNA]</scope>
    <source>
        <strain evidence="3 4">DSM 17894</strain>
    </source>
</reference>
<dbReference type="InterPro" id="IPR001387">
    <property type="entry name" value="Cro/C1-type_HTH"/>
</dbReference>
<dbReference type="GO" id="GO:0005829">
    <property type="term" value="C:cytosol"/>
    <property type="evidence" value="ECO:0007669"/>
    <property type="project" value="TreeGrafter"/>
</dbReference>
<dbReference type="GO" id="GO:0003677">
    <property type="term" value="F:DNA binding"/>
    <property type="evidence" value="ECO:0007669"/>
    <property type="project" value="UniProtKB-KW"/>
</dbReference>
<dbReference type="SUPFAM" id="SSF47413">
    <property type="entry name" value="lambda repressor-like DNA-binding domains"/>
    <property type="match status" value="1"/>
</dbReference>
<evidence type="ECO:0000259" key="2">
    <source>
        <dbReference type="PROSITE" id="PS50943"/>
    </source>
</evidence>
<dbReference type="AlphaFoldDB" id="A0A495IIS7"/>
<keyword evidence="1" id="KW-0238">DNA-binding</keyword>
<proteinExistence type="predicted"/>
<evidence type="ECO:0000313" key="3">
    <source>
        <dbReference type="EMBL" id="RKR75893.1"/>
    </source>
</evidence>
<organism evidence="3 4">
    <name type="scientific">Frondihabitans australicus</name>
    <dbReference type="NCBI Taxonomy" id="386892"/>
    <lineage>
        <taxon>Bacteria</taxon>
        <taxon>Bacillati</taxon>
        <taxon>Actinomycetota</taxon>
        <taxon>Actinomycetes</taxon>
        <taxon>Micrococcales</taxon>
        <taxon>Microbacteriaceae</taxon>
        <taxon>Frondihabitans</taxon>
    </lineage>
</organism>
<dbReference type="InterPro" id="IPR050807">
    <property type="entry name" value="TransReg_Diox_bact_type"/>
</dbReference>
<dbReference type="Pfam" id="PF01381">
    <property type="entry name" value="HTH_3"/>
    <property type="match status" value="1"/>
</dbReference>
<dbReference type="PANTHER" id="PTHR46797:SF1">
    <property type="entry name" value="METHYLPHOSPHONATE SYNTHASE"/>
    <property type="match status" value="1"/>
</dbReference>
<dbReference type="SUPFAM" id="SSF51182">
    <property type="entry name" value="RmlC-like cupins"/>
    <property type="match status" value="1"/>
</dbReference>
<dbReference type="OrthoDB" id="3422637at2"/>
<evidence type="ECO:0000256" key="1">
    <source>
        <dbReference type="ARBA" id="ARBA00023125"/>
    </source>
</evidence>
<dbReference type="InterPro" id="IPR011051">
    <property type="entry name" value="RmlC_Cupin_sf"/>
</dbReference>
<comment type="caution">
    <text evidence="3">The sequence shown here is derived from an EMBL/GenBank/DDBJ whole genome shotgun (WGS) entry which is preliminary data.</text>
</comment>
<dbReference type="PANTHER" id="PTHR46797">
    <property type="entry name" value="HTH-TYPE TRANSCRIPTIONAL REGULATOR"/>
    <property type="match status" value="1"/>
</dbReference>
<keyword evidence="4" id="KW-1185">Reference proteome</keyword>
<sequence length="268" mass="30474">MHAMRAMTMKVCTRCTGQLPRDVAGVAKIEHYFLVMTSNFRNLDPGSDLDWATVRSIADRIAWLRWSLELSQEEFGRQIGLSGSTVGRIESGATQPTVKTLVAIRLKFRASFDRMIDANMEPRPGFVSEYHDQPGRSWTSRTPRFGGVQAWDCHLEPDAADELPHEHAGVEFVEVLHGRVQMRWGPYREFILTEDTPVIRVESDLEHSINAIPGGDGARVRFTFDDASRHFHIPQDTQEKLASLDDLITKADSQNPYRIIRRRPPTPH</sequence>
<dbReference type="Proteomes" id="UP000280008">
    <property type="component" value="Unassembled WGS sequence"/>
</dbReference>
<dbReference type="InterPro" id="IPR010982">
    <property type="entry name" value="Lambda_DNA-bd_dom_sf"/>
</dbReference>
<evidence type="ECO:0000313" key="4">
    <source>
        <dbReference type="Proteomes" id="UP000280008"/>
    </source>
</evidence>
<dbReference type="GO" id="GO:0003700">
    <property type="term" value="F:DNA-binding transcription factor activity"/>
    <property type="evidence" value="ECO:0007669"/>
    <property type="project" value="TreeGrafter"/>
</dbReference>